<proteinExistence type="predicted"/>
<organism evidence="1 2">
    <name type="scientific">Sarcoptes scabiei</name>
    <name type="common">Itch mite</name>
    <name type="synonym">Acarus scabiei</name>
    <dbReference type="NCBI Taxonomy" id="52283"/>
    <lineage>
        <taxon>Eukaryota</taxon>
        <taxon>Metazoa</taxon>
        <taxon>Ecdysozoa</taxon>
        <taxon>Arthropoda</taxon>
        <taxon>Chelicerata</taxon>
        <taxon>Arachnida</taxon>
        <taxon>Acari</taxon>
        <taxon>Acariformes</taxon>
        <taxon>Sarcoptiformes</taxon>
        <taxon>Astigmata</taxon>
        <taxon>Psoroptidia</taxon>
        <taxon>Sarcoptoidea</taxon>
        <taxon>Sarcoptidae</taxon>
        <taxon>Sarcoptinae</taxon>
        <taxon>Sarcoptes</taxon>
    </lineage>
</organism>
<reference evidence="1 2" key="1">
    <citation type="journal article" date="2015" name="Parasit. Vectors">
        <title>Draft genome of the scabies mite.</title>
        <authorList>
            <person name="Rider S.D.Jr."/>
            <person name="Morgan M.S."/>
            <person name="Arlian L.G."/>
        </authorList>
    </citation>
    <scope>NUCLEOTIDE SEQUENCE [LARGE SCALE GENOMIC DNA]</scope>
    <source>
        <strain evidence="1">Arlian Lab</strain>
    </source>
</reference>
<evidence type="ECO:0000313" key="2">
    <source>
        <dbReference type="Proteomes" id="UP000616769"/>
    </source>
</evidence>
<dbReference type="EMBL" id="JXLN01007104">
    <property type="protein sequence ID" value="KPM04039.1"/>
    <property type="molecule type" value="Genomic_DNA"/>
</dbReference>
<accession>A0A131ZZU9</accession>
<name>A0A131ZZU9_SARSC</name>
<sequence>MRYVLEMTRAKHFQKCHQKFIKQMPTNPGIANP</sequence>
<evidence type="ECO:0000313" key="1">
    <source>
        <dbReference type="EMBL" id="KPM04039.1"/>
    </source>
</evidence>
<comment type="caution">
    <text evidence="1">The sequence shown here is derived from an EMBL/GenBank/DDBJ whole genome shotgun (WGS) entry which is preliminary data.</text>
</comment>
<protein>
    <submittedName>
        <fullName evidence="1">Uncharacterized protein</fullName>
    </submittedName>
</protein>
<gene>
    <name evidence="1" type="ORF">QR98_0024780</name>
</gene>
<dbReference type="AlphaFoldDB" id="A0A131ZZU9"/>
<dbReference type="VEuPathDB" id="VectorBase:SSCA006777"/>
<dbReference type="Proteomes" id="UP000616769">
    <property type="component" value="Unassembled WGS sequence"/>
</dbReference>